<feature type="transmembrane region" description="Helical" evidence="10">
    <location>
        <begin position="255"/>
        <end position="273"/>
    </location>
</feature>
<gene>
    <name evidence="11" type="primary">OR24</name>
</gene>
<dbReference type="InterPro" id="IPR004117">
    <property type="entry name" value="7tm6_olfct_rcpt"/>
</dbReference>
<keyword evidence="7 10" id="KW-0472">Membrane</keyword>
<dbReference type="Pfam" id="PF02949">
    <property type="entry name" value="7tm_6"/>
    <property type="match status" value="1"/>
</dbReference>
<dbReference type="PANTHER" id="PTHR21137:SF35">
    <property type="entry name" value="ODORANT RECEPTOR 19A-RELATED"/>
    <property type="match status" value="1"/>
</dbReference>
<feature type="transmembrane region" description="Helical" evidence="10">
    <location>
        <begin position="27"/>
        <end position="48"/>
    </location>
</feature>
<feature type="transmembrane region" description="Helical" evidence="10">
    <location>
        <begin position="280"/>
        <end position="302"/>
    </location>
</feature>
<accession>A0A0E3Y617</accession>
<keyword evidence="3" id="KW-0716">Sensory transduction</keyword>
<protein>
    <submittedName>
        <fullName evidence="11">Odorant receptor 24</fullName>
    </submittedName>
</protein>
<dbReference type="GO" id="GO:0004984">
    <property type="term" value="F:olfactory receptor activity"/>
    <property type="evidence" value="ECO:0007669"/>
    <property type="project" value="InterPro"/>
</dbReference>
<keyword evidence="2" id="KW-1003">Cell membrane</keyword>
<keyword evidence="9" id="KW-0807">Transducer</keyword>
<keyword evidence="6 10" id="KW-1133">Transmembrane helix</keyword>
<dbReference type="GO" id="GO:0005549">
    <property type="term" value="F:odorant binding"/>
    <property type="evidence" value="ECO:0007669"/>
    <property type="project" value="InterPro"/>
</dbReference>
<evidence type="ECO:0000256" key="2">
    <source>
        <dbReference type="ARBA" id="ARBA00022475"/>
    </source>
</evidence>
<evidence type="ECO:0000256" key="5">
    <source>
        <dbReference type="ARBA" id="ARBA00022725"/>
    </source>
</evidence>
<feature type="non-terminal residue" evidence="11">
    <location>
        <position position="1"/>
    </location>
</feature>
<evidence type="ECO:0000313" key="11">
    <source>
        <dbReference type="EMBL" id="AKC58559.1"/>
    </source>
</evidence>
<evidence type="ECO:0000256" key="8">
    <source>
        <dbReference type="ARBA" id="ARBA00023170"/>
    </source>
</evidence>
<evidence type="ECO:0000256" key="1">
    <source>
        <dbReference type="ARBA" id="ARBA00004651"/>
    </source>
</evidence>
<organism evidence="11">
    <name type="scientific">Anomala corpulenta</name>
    <dbReference type="NCBI Taxonomy" id="931571"/>
    <lineage>
        <taxon>Eukaryota</taxon>
        <taxon>Metazoa</taxon>
        <taxon>Ecdysozoa</taxon>
        <taxon>Arthropoda</taxon>
        <taxon>Hexapoda</taxon>
        <taxon>Insecta</taxon>
        <taxon>Pterygota</taxon>
        <taxon>Neoptera</taxon>
        <taxon>Endopterygota</taxon>
        <taxon>Coleoptera</taxon>
        <taxon>Polyphaga</taxon>
        <taxon>Scarabaeiformia</taxon>
        <taxon>Scarabaeidae</taxon>
        <taxon>Rutelinae</taxon>
        <taxon>Anomala</taxon>
    </lineage>
</organism>
<comment type="subcellular location">
    <subcellularLocation>
        <location evidence="1">Cell membrane</location>
        <topology evidence="1">Multi-pass membrane protein</topology>
    </subcellularLocation>
</comment>
<keyword evidence="8 11" id="KW-0675">Receptor</keyword>
<feature type="transmembrane region" description="Helical" evidence="10">
    <location>
        <begin position="346"/>
        <end position="365"/>
    </location>
</feature>
<evidence type="ECO:0000256" key="9">
    <source>
        <dbReference type="ARBA" id="ARBA00023224"/>
    </source>
</evidence>
<keyword evidence="5" id="KW-0552">Olfaction</keyword>
<reference evidence="11" key="1">
    <citation type="journal article" date="2015" name="PLoS ONE">
        <title>Chemosensory Gene Families in Adult Antennae of Anomala corpulenta Motschulsky (Coleoptera: Scarabaeidae: Rutelinae).</title>
        <authorList>
            <person name="Li X."/>
            <person name="Ju Q."/>
            <person name="Jie W."/>
            <person name="Li F."/>
            <person name="Jiang X."/>
            <person name="Hu J."/>
            <person name="Qu M."/>
        </authorList>
    </citation>
    <scope>NUCLEOTIDE SEQUENCE</scope>
</reference>
<name>A0A0E3Y617_9SCAR</name>
<keyword evidence="4 10" id="KW-0812">Transmembrane</keyword>
<evidence type="ECO:0000256" key="6">
    <source>
        <dbReference type="ARBA" id="ARBA00022989"/>
    </source>
</evidence>
<evidence type="ECO:0000256" key="4">
    <source>
        <dbReference type="ARBA" id="ARBA00022692"/>
    </source>
</evidence>
<evidence type="ECO:0000256" key="3">
    <source>
        <dbReference type="ARBA" id="ARBA00022606"/>
    </source>
</evidence>
<dbReference type="PANTHER" id="PTHR21137">
    <property type="entry name" value="ODORANT RECEPTOR"/>
    <property type="match status" value="1"/>
</dbReference>
<dbReference type="AlphaFoldDB" id="A0A0E3Y617"/>
<feature type="transmembrane region" description="Helical" evidence="10">
    <location>
        <begin position="179"/>
        <end position="204"/>
    </location>
</feature>
<dbReference type="GO" id="GO:0005886">
    <property type="term" value="C:plasma membrane"/>
    <property type="evidence" value="ECO:0007669"/>
    <property type="project" value="UniProtKB-SubCell"/>
</dbReference>
<dbReference type="GO" id="GO:0007165">
    <property type="term" value="P:signal transduction"/>
    <property type="evidence" value="ECO:0007669"/>
    <property type="project" value="UniProtKB-KW"/>
</dbReference>
<sequence length="374" mass="42834">MLEVLYTLGEYTGVFPQKNKTDDYKNVLNILVVFYAAIGVFWFGVNVLMNSKATLLDMVDAIYTMESECSLLYYYMISIHTRKPALKLYNDVTDFTTFGKPKTLEREETRICKIYKIIVGYGIVAPTVTNGFYLATYDWCMRSHRNDDDIQYCGYTFGIYYPYNFEKGVSFIIHTAINWYSFVFLSLVALTLVGYTICVARYLVLKIDHLNTMLSEVLKNDAVNRRELLKKCIRYHKHIISLVDGLNELHSMNNAPAIFLYSTIIGVCLFYLTNEYNTKAIALACGYIGGIFCLNFAGQMILEKSETVGVAAYNMEWYNADSSTAKDIMFIIIRSQVPLKYKAGPFGTMSLIFFGSILRGAYTYMTMQTDIKEK</sequence>
<dbReference type="EMBL" id="KM251678">
    <property type="protein sequence ID" value="AKC58559.1"/>
    <property type="molecule type" value="mRNA"/>
</dbReference>
<evidence type="ECO:0000256" key="10">
    <source>
        <dbReference type="SAM" id="Phobius"/>
    </source>
</evidence>
<evidence type="ECO:0000256" key="7">
    <source>
        <dbReference type="ARBA" id="ARBA00023136"/>
    </source>
</evidence>
<proteinExistence type="evidence at transcript level"/>